<gene>
    <name evidence="12" type="ORF">V9T40_001971</name>
</gene>
<proteinExistence type="inferred from homology"/>
<dbReference type="InterPro" id="IPR038023">
    <property type="entry name" value="VASP_sf"/>
</dbReference>
<feature type="domain" description="WH1" evidence="11">
    <location>
        <begin position="1"/>
        <end position="98"/>
    </location>
</feature>
<reference evidence="12 13" key="1">
    <citation type="submission" date="2024-03" db="EMBL/GenBank/DDBJ databases">
        <title>Adaptation during the transition from Ophiocordyceps entomopathogen to insect associate is accompanied by gene loss and intensified selection.</title>
        <authorList>
            <person name="Ward C.M."/>
            <person name="Onetto C.A."/>
            <person name="Borneman A.R."/>
        </authorList>
    </citation>
    <scope>NUCLEOTIDE SEQUENCE [LARGE SCALE GENOMIC DNA]</scope>
    <source>
        <strain evidence="12">AWRI1</strain>
        <tissue evidence="12">Single Adult Female</tissue>
    </source>
</reference>
<dbReference type="GO" id="GO:0003779">
    <property type="term" value="F:actin binding"/>
    <property type="evidence" value="ECO:0007669"/>
    <property type="project" value="UniProtKB-KW"/>
</dbReference>
<sequence>MIYDDANKRWIPSGSSSGVSKVHIFQHNFQNSFRVVGRKLQDHEVVINCIIARSLKYNQATPTFHQWRDSKQVYGLNFSSKEDADAFAKAMNLAVETITNTKPACQPPAVPVNTNANPANVMMNGQQVMPQTNGQYDEDMGYRTMTKEDMVALQERRMSQQSQILSSPGSVSTVSAVSVSPQGVPGHQRTSSAPPAPQPPPLLLSTPPAQPPQPPPQFQQQQQLQLQQLQLLQQQQQQLQQQQLQQPLIQSSAPPLPAAAPAAPAPPCPPPLPSNNLLKSGESAEIGSLAAQLQTCRLRRSNRQSAENSGSSTSSGGSSNYGTLGRVQGGGMASMMDEMAKTLARRRAAVEKKDTESAPEETTPNEKKSWNSRNSNSNISNNSSNNNSATNGCESPKPVRKQFMTSSEELTNKVNGEVTSLSSDLENLKQEILREVQKELAQMKREIIDVIKAEFGRR</sequence>
<dbReference type="InterPro" id="IPR000697">
    <property type="entry name" value="WH1/EVH1_dom"/>
</dbReference>
<dbReference type="Proteomes" id="UP001367676">
    <property type="component" value="Unassembled WGS sequence"/>
</dbReference>
<dbReference type="GO" id="GO:0005856">
    <property type="term" value="C:cytoskeleton"/>
    <property type="evidence" value="ECO:0007669"/>
    <property type="project" value="UniProtKB-SubCell"/>
</dbReference>
<dbReference type="GO" id="GO:0030027">
    <property type="term" value="C:lamellipodium"/>
    <property type="evidence" value="ECO:0007669"/>
    <property type="project" value="UniProtKB-SubCell"/>
</dbReference>
<dbReference type="EMBL" id="JBBCAQ010000022">
    <property type="protein sequence ID" value="KAK7590358.1"/>
    <property type="molecule type" value="Genomic_DNA"/>
</dbReference>
<feature type="region of interest" description="Disordered" evidence="10">
    <location>
        <begin position="299"/>
        <end position="330"/>
    </location>
</feature>
<dbReference type="InterPro" id="IPR011993">
    <property type="entry name" value="PH-like_dom_sf"/>
</dbReference>
<feature type="compositionally biased region" description="Pro residues" evidence="10">
    <location>
        <begin position="194"/>
        <end position="217"/>
    </location>
</feature>
<keyword evidence="4" id="KW-0963">Cytoplasm</keyword>
<feature type="region of interest" description="Disordered" evidence="10">
    <location>
        <begin position="155"/>
        <end position="222"/>
    </location>
</feature>
<keyword evidence="8" id="KW-0966">Cell projection</keyword>
<dbReference type="PANTHER" id="PTHR11202">
    <property type="entry name" value="SPROUTY-RELATED, EVH1 DOMAIN-CONTAINING PROTEIN FAMILY MEMBER"/>
    <property type="match status" value="1"/>
</dbReference>
<evidence type="ECO:0000256" key="6">
    <source>
        <dbReference type="ARBA" id="ARBA00023203"/>
    </source>
</evidence>
<keyword evidence="6" id="KW-0009">Actin-binding</keyword>
<organism evidence="12 13">
    <name type="scientific">Parthenolecanium corni</name>
    <dbReference type="NCBI Taxonomy" id="536013"/>
    <lineage>
        <taxon>Eukaryota</taxon>
        <taxon>Metazoa</taxon>
        <taxon>Ecdysozoa</taxon>
        <taxon>Arthropoda</taxon>
        <taxon>Hexapoda</taxon>
        <taxon>Insecta</taxon>
        <taxon>Pterygota</taxon>
        <taxon>Neoptera</taxon>
        <taxon>Paraneoptera</taxon>
        <taxon>Hemiptera</taxon>
        <taxon>Sternorrhyncha</taxon>
        <taxon>Coccoidea</taxon>
        <taxon>Coccidae</taxon>
        <taxon>Parthenolecanium</taxon>
    </lineage>
</organism>
<evidence type="ECO:0000256" key="8">
    <source>
        <dbReference type="ARBA" id="ARBA00023273"/>
    </source>
</evidence>
<evidence type="ECO:0000256" key="2">
    <source>
        <dbReference type="ARBA" id="ARBA00004510"/>
    </source>
</evidence>
<dbReference type="SUPFAM" id="SSF118370">
    <property type="entry name" value="Vasodilator-stimulated phosphoprotein, VASP, tetramerisation domain"/>
    <property type="match status" value="1"/>
</dbReference>
<dbReference type="PROSITE" id="PS50229">
    <property type="entry name" value="WH1"/>
    <property type="match status" value="1"/>
</dbReference>
<dbReference type="Gene3D" id="2.30.29.30">
    <property type="entry name" value="Pleckstrin-homology domain (PH domain)/Phosphotyrosine-binding domain (PTB)"/>
    <property type="match status" value="1"/>
</dbReference>
<feature type="coiled-coil region" evidence="9">
    <location>
        <begin position="411"/>
        <end position="453"/>
    </location>
</feature>
<evidence type="ECO:0000313" key="13">
    <source>
        <dbReference type="Proteomes" id="UP001367676"/>
    </source>
</evidence>
<dbReference type="PANTHER" id="PTHR11202:SF22">
    <property type="entry name" value="PROTEIN ENABLED"/>
    <property type="match status" value="1"/>
</dbReference>
<keyword evidence="9" id="KW-0175">Coiled coil</keyword>
<dbReference type="GO" id="GO:0017124">
    <property type="term" value="F:SH3 domain binding"/>
    <property type="evidence" value="ECO:0007669"/>
    <property type="project" value="UniProtKB-KW"/>
</dbReference>
<evidence type="ECO:0000256" key="9">
    <source>
        <dbReference type="SAM" id="Coils"/>
    </source>
</evidence>
<keyword evidence="5" id="KW-0729">SH3-binding</keyword>
<dbReference type="SMART" id="SM00461">
    <property type="entry name" value="WH1"/>
    <property type="match status" value="1"/>
</dbReference>
<evidence type="ECO:0000256" key="3">
    <source>
        <dbReference type="ARBA" id="ARBA00009785"/>
    </source>
</evidence>
<dbReference type="Pfam" id="PF08776">
    <property type="entry name" value="VASP_tetra"/>
    <property type="match status" value="1"/>
</dbReference>
<dbReference type="SUPFAM" id="SSF50729">
    <property type="entry name" value="PH domain-like"/>
    <property type="match status" value="1"/>
</dbReference>
<keyword evidence="13" id="KW-1185">Reference proteome</keyword>
<dbReference type="GO" id="GO:0005737">
    <property type="term" value="C:cytoplasm"/>
    <property type="evidence" value="ECO:0007669"/>
    <property type="project" value="UniProtKB-ARBA"/>
</dbReference>
<feature type="compositionally biased region" description="Pro residues" evidence="10">
    <location>
        <begin position="254"/>
        <end position="273"/>
    </location>
</feature>
<dbReference type="Gene3D" id="1.20.5.1160">
    <property type="entry name" value="Vasodilator-stimulated phosphoprotein"/>
    <property type="match status" value="1"/>
</dbReference>
<evidence type="ECO:0000256" key="1">
    <source>
        <dbReference type="ARBA" id="ARBA00004245"/>
    </source>
</evidence>
<evidence type="ECO:0000256" key="7">
    <source>
        <dbReference type="ARBA" id="ARBA00023212"/>
    </source>
</evidence>
<evidence type="ECO:0000256" key="4">
    <source>
        <dbReference type="ARBA" id="ARBA00022490"/>
    </source>
</evidence>
<dbReference type="AlphaFoldDB" id="A0AAN9Y549"/>
<comment type="caution">
    <text evidence="12">The sequence shown here is derived from an EMBL/GenBank/DDBJ whole genome shotgun (WGS) entry which is preliminary data.</text>
</comment>
<feature type="region of interest" description="Disordered" evidence="10">
    <location>
        <begin position="343"/>
        <end position="399"/>
    </location>
</feature>
<dbReference type="InterPro" id="IPR014885">
    <property type="entry name" value="VASP_tetra"/>
</dbReference>
<evidence type="ECO:0000313" key="12">
    <source>
        <dbReference type="EMBL" id="KAK7590358.1"/>
    </source>
</evidence>
<accession>A0AAN9Y549</accession>
<feature type="region of interest" description="Disordered" evidence="10">
    <location>
        <begin position="252"/>
        <end position="279"/>
    </location>
</feature>
<evidence type="ECO:0000256" key="5">
    <source>
        <dbReference type="ARBA" id="ARBA00023036"/>
    </source>
</evidence>
<feature type="compositionally biased region" description="Low complexity" evidence="10">
    <location>
        <begin position="309"/>
        <end position="318"/>
    </location>
</feature>
<comment type="similarity">
    <text evidence="3">Belongs to the Ena/VASP family.</text>
</comment>
<feature type="compositionally biased region" description="Low complexity" evidence="10">
    <location>
        <begin position="371"/>
        <end position="388"/>
    </location>
</feature>
<dbReference type="Pfam" id="PF00568">
    <property type="entry name" value="WH1"/>
    <property type="match status" value="1"/>
</dbReference>
<feature type="compositionally biased region" description="Low complexity" evidence="10">
    <location>
        <begin position="166"/>
        <end position="180"/>
    </location>
</feature>
<name>A0AAN9Y549_9HEMI</name>
<comment type="subcellular location">
    <subcellularLocation>
        <location evidence="2">Cell projection</location>
        <location evidence="2">Lamellipodium</location>
    </subcellularLocation>
    <subcellularLocation>
        <location evidence="1">Cytoplasm</location>
        <location evidence="1">Cytoskeleton</location>
    </subcellularLocation>
</comment>
<protein>
    <recommendedName>
        <fullName evidence="11">WH1 domain-containing protein</fullName>
    </recommendedName>
</protein>
<dbReference type="CDD" id="cd01207">
    <property type="entry name" value="EVH1_Ena_VASP-like"/>
    <property type="match status" value="1"/>
</dbReference>
<evidence type="ECO:0000256" key="10">
    <source>
        <dbReference type="SAM" id="MobiDB-lite"/>
    </source>
</evidence>
<evidence type="ECO:0000259" key="11">
    <source>
        <dbReference type="PROSITE" id="PS50229"/>
    </source>
</evidence>
<keyword evidence="7" id="KW-0206">Cytoskeleton</keyword>